<dbReference type="InterPro" id="IPR041490">
    <property type="entry name" value="KstR2_TetR_C"/>
</dbReference>
<dbReference type="Pfam" id="PF17932">
    <property type="entry name" value="TetR_C_24"/>
    <property type="match status" value="1"/>
</dbReference>
<feature type="domain" description="HTH tetR-type" evidence="7">
    <location>
        <begin position="257"/>
        <end position="317"/>
    </location>
</feature>
<dbReference type="AlphaFoldDB" id="A0AA36FQA7"/>
<feature type="region of interest" description="Disordered" evidence="6">
    <location>
        <begin position="1"/>
        <end position="27"/>
    </location>
</feature>
<dbReference type="PANTHER" id="PTHR43669:SF3">
    <property type="entry name" value="ALCOHOL DEHYDROGENASE, PUTATIVE (AFU_ORTHOLOGUE AFUA_3G03445)-RELATED"/>
    <property type="match status" value="1"/>
</dbReference>
<dbReference type="GO" id="GO:0003677">
    <property type="term" value="F:DNA binding"/>
    <property type="evidence" value="ECO:0007669"/>
    <property type="project" value="UniProtKB-KW"/>
</dbReference>
<organism evidence="8 9">
    <name type="scientific">Mesorhabditis spiculigera</name>
    <dbReference type="NCBI Taxonomy" id="96644"/>
    <lineage>
        <taxon>Eukaryota</taxon>
        <taxon>Metazoa</taxon>
        <taxon>Ecdysozoa</taxon>
        <taxon>Nematoda</taxon>
        <taxon>Chromadorea</taxon>
        <taxon>Rhabditida</taxon>
        <taxon>Rhabditina</taxon>
        <taxon>Rhabditomorpha</taxon>
        <taxon>Rhabditoidea</taxon>
        <taxon>Rhabditidae</taxon>
        <taxon>Mesorhabditinae</taxon>
        <taxon>Mesorhabditis</taxon>
    </lineage>
</organism>
<dbReference type="InterPro" id="IPR001647">
    <property type="entry name" value="HTH_TetR"/>
</dbReference>
<evidence type="ECO:0000313" key="8">
    <source>
        <dbReference type="EMBL" id="CAJ0557511.1"/>
    </source>
</evidence>
<feature type="non-terminal residue" evidence="8">
    <location>
        <position position="1"/>
    </location>
</feature>
<evidence type="ECO:0000256" key="4">
    <source>
        <dbReference type="ARBA" id="ARBA00023125"/>
    </source>
</evidence>
<evidence type="ECO:0000256" key="6">
    <source>
        <dbReference type="SAM" id="MobiDB-lite"/>
    </source>
</evidence>
<proteinExistence type="inferred from homology"/>
<reference evidence="8" key="1">
    <citation type="submission" date="2023-06" db="EMBL/GenBank/DDBJ databases">
        <authorList>
            <person name="Delattre M."/>
        </authorList>
    </citation>
    <scope>NUCLEOTIDE SEQUENCE</scope>
    <source>
        <strain evidence="8">AF72</strain>
    </source>
</reference>
<dbReference type="Pfam" id="PF00106">
    <property type="entry name" value="adh_short"/>
    <property type="match status" value="1"/>
</dbReference>
<keyword evidence="3" id="KW-0560">Oxidoreductase</keyword>
<dbReference type="SUPFAM" id="SSF51735">
    <property type="entry name" value="NAD(P)-binding Rossmann-fold domains"/>
    <property type="match status" value="1"/>
</dbReference>
<evidence type="ECO:0000256" key="2">
    <source>
        <dbReference type="ARBA" id="ARBA00006484"/>
    </source>
</evidence>
<dbReference type="PROSITE" id="PS50977">
    <property type="entry name" value="HTH_TETR_2"/>
    <property type="match status" value="1"/>
</dbReference>
<dbReference type="Pfam" id="PF00440">
    <property type="entry name" value="TetR_N"/>
    <property type="match status" value="1"/>
</dbReference>
<sequence>MPRTSPTPSISNSTSGSDSSSSPAPTRFTAVPTKFSATSFPSACSVFPERLVNPEPASASTARRVLLEGGDVLVSDFHERRLGETVEKLKAEFPGQQVESIICDVSSTEQVDALFVGAAEKLGRIDIVVNNAGLGGETPVVDMTDDQWDRVLDITLNSTFRSTRRAAVLQERSHGGVLVNNASVPGWRAQHSQAHYAAAKAGVSTDSVQRYRSRGVRSPYQRGLALHRASRVFVKVTSEELLDQLAPARPTAAPRSPGAATSCSEIAAGLFADRGVRATTVRDIADAAGILSGSLYHHFDSKESMVDEILHQFLDELFGKYREIVAAGLDSRATLEALVVTSYEAIDASHSAVAIYQDEVKHLVGNERFAYLAERNTEFRDLWVGVLEAGVADGTFRSDIDVELVFRFMRDTVRYC</sequence>
<protein>
    <recommendedName>
        <fullName evidence="7">HTH tetR-type domain-containing protein</fullName>
    </recommendedName>
</protein>
<dbReference type="CDD" id="cd05233">
    <property type="entry name" value="SDR_c"/>
    <property type="match status" value="1"/>
</dbReference>
<comment type="caution">
    <text evidence="8">The sequence shown here is derived from an EMBL/GenBank/DDBJ whole genome shotgun (WGS) entry which is preliminary data.</text>
</comment>
<feature type="compositionally biased region" description="Low complexity" evidence="6">
    <location>
        <begin position="1"/>
        <end position="26"/>
    </location>
</feature>
<dbReference type="PRINTS" id="PR00080">
    <property type="entry name" value="SDRFAMILY"/>
</dbReference>
<dbReference type="Proteomes" id="UP001177023">
    <property type="component" value="Unassembled WGS sequence"/>
</dbReference>
<dbReference type="EMBL" id="CATQJA010000023">
    <property type="protein sequence ID" value="CAJ0557511.1"/>
    <property type="molecule type" value="Genomic_DNA"/>
</dbReference>
<comment type="subcellular location">
    <subcellularLocation>
        <location evidence="1">Nucleus</location>
    </subcellularLocation>
</comment>
<dbReference type="InterPro" id="IPR002347">
    <property type="entry name" value="SDR_fam"/>
</dbReference>
<keyword evidence="9" id="KW-1185">Reference proteome</keyword>
<evidence type="ECO:0000313" key="9">
    <source>
        <dbReference type="Proteomes" id="UP001177023"/>
    </source>
</evidence>
<accession>A0AA36FQA7</accession>
<dbReference type="InterPro" id="IPR009057">
    <property type="entry name" value="Homeodomain-like_sf"/>
</dbReference>
<dbReference type="InterPro" id="IPR036291">
    <property type="entry name" value="NAD(P)-bd_dom_sf"/>
</dbReference>
<evidence type="ECO:0000256" key="5">
    <source>
        <dbReference type="RuleBase" id="RU000363"/>
    </source>
</evidence>
<dbReference type="PRINTS" id="PR00081">
    <property type="entry name" value="GDHRDH"/>
</dbReference>
<comment type="similarity">
    <text evidence="2 5">Belongs to the short-chain dehydrogenases/reductases (SDR) family.</text>
</comment>
<evidence type="ECO:0000259" key="7">
    <source>
        <dbReference type="PROSITE" id="PS50977"/>
    </source>
</evidence>
<name>A0AA36FQA7_9BILA</name>
<dbReference type="SUPFAM" id="SSF46689">
    <property type="entry name" value="Homeodomain-like"/>
    <property type="match status" value="1"/>
</dbReference>
<dbReference type="Gene3D" id="1.10.357.10">
    <property type="entry name" value="Tetracycline Repressor, domain 2"/>
    <property type="match status" value="1"/>
</dbReference>
<evidence type="ECO:0000256" key="1">
    <source>
        <dbReference type="ARBA" id="ARBA00004123"/>
    </source>
</evidence>
<dbReference type="PANTHER" id="PTHR43669">
    <property type="entry name" value="5-KETO-D-GLUCONATE 5-REDUCTASE"/>
    <property type="match status" value="1"/>
</dbReference>
<evidence type="ECO:0000256" key="3">
    <source>
        <dbReference type="ARBA" id="ARBA00023002"/>
    </source>
</evidence>
<dbReference type="InterPro" id="IPR036271">
    <property type="entry name" value="Tet_transcr_reg_TetR-rel_C_sf"/>
</dbReference>
<dbReference type="Gene3D" id="1.10.10.60">
    <property type="entry name" value="Homeodomain-like"/>
    <property type="match status" value="1"/>
</dbReference>
<dbReference type="Gene3D" id="3.40.50.720">
    <property type="entry name" value="NAD(P)-binding Rossmann-like Domain"/>
    <property type="match status" value="1"/>
</dbReference>
<dbReference type="GO" id="GO:0016491">
    <property type="term" value="F:oxidoreductase activity"/>
    <property type="evidence" value="ECO:0007669"/>
    <property type="project" value="UniProtKB-KW"/>
</dbReference>
<gene>
    <name evidence="8" type="ORF">MSPICULIGERA_LOCUS269</name>
</gene>
<dbReference type="PRINTS" id="PR00455">
    <property type="entry name" value="HTHTETR"/>
</dbReference>
<dbReference type="GO" id="GO:0005634">
    <property type="term" value="C:nucleus"/>
    <property type="evidence" value="ECO:0007669"/>
    <property type="project" value="UniProtKB-SubCell"/>
</dbReference>
<dbReference type="SUPFAM" id="SSF48498">
    <property type="entry name" value="Tetracyclin repressor-like, C-terminal domain"/>
    <property type="match status" value="1"/>
</dbReference>
<keyword evidence="4" id="KW-0238">DNA-binding</keyword>